<name>A0A8B6EX18_MYTGA</name>
<sequence length="323" mass="36109">MGGKWKSEPEMTSYIDNLKFKKDKISAIKNQIMYRKDVCMQSVTDKSLFRRNLDINSLKQNLINLIQLENTQNVPVPMEINENDNEHSHEQDIPLFLPASTSGPLHSPSIAFSSTIDPHLHESLSTETSSSTCTRSTFPKSQTVLPSVSTIHQSTSVLNSTIHQSLTSVLPSVLTSTIHQSPSVLPSATAVLTSTIHQSPSVLPSATASSLITHSPSNVKAKCHSSPSLSPSPAKTVSPHELLEKPPCWFKNKYLLHTWDEGSNKLTTYNGKIVHYLARRKTFRVIYWNESEGQKETTKLERYDLTYKELKQDINEGTLKIIN</sequence>
<dbReference type="Proteomes" id="UP000596742">
    <property type="component" value="Unassembled WGS sequence"/>
</dbReference>
<evidence type="ECO:0000313" key="1">
    <source>
        <dbReference type="EMBL" id="VDI40408.1"/>
    </source>
</evidence>
<gene>
    <name evidence="1" type="ORF">MGAL_10B029220</name>
</gene>
<comment type="caution">
    <text evidence="1">The sequence shown here is derived from an EMBL/GenBank/DDBJ whole genome shotgun (WGS) entry which is preliminary data.</text>
</comment>
<reference evidence="1" key="1">
    <citation type="submission" date="2018-11" db="EMBL/GenBank/DDBJ databases">
        <authorList>
            <person name="Alioto T."/>
            <person name="Alioto T."/>
        </authorList>
    </citation>
    <scope>NUCLEOTIDE SEQUENCE</scope>
</reference>
<evidence type="ECO:0000313" key="2">
    <source>
        <dbReference type="Proteomes" id="UP000596742"/>
    </source>
</evidence>
<accession>A0A8B6EX18</accession>
<proteinExistence type="predicted"/>
<dbReference type="OrthoDB" id="6166138at2759"/>
<keyword evidence="2" id="KW-1185">Reference proteome</keyword>
<protein>
    <submittedName>
        <fullName evidence="1">Uncharacterized protein</fullName>
    </submittedName>
</protein>
<dbReference type="EMBL" id="UYJE01005790">
    <property type="protein sequence ID" value="VDI40408.1"/>
    <property type="molecule type" value="Genomic_DNA"/>
</dbReference>
<organism evidence="1 2">
    <name type="scientific">Mytilus galloprovincialis</name>
    <name type="common">Mediterranean mussel</name>
    <dbReference type="NCBI Taxonomy" id="29158"/>
    <lineage>
        <taxon>Eukaryota</taxon>
        <taxon>Metazoa</taxon>
        <taxon>Spiralia</taxon>
        <taxon>Lophotrochozoa</taxon>
        <taxon>Mollusca</taxon>
        <taxon>Bivalvia</taxon>
        <taxon>Autobranchia</taxon>
        <taxon>Pteriomorphia</taxon>
        <taxon>Mytilida</taxon>
        <taxon>Mytiloidea</taxon>
        <taxon>Mytilidae</taxon>
        <taxon>Mytilinae</taxon>
        <taxon>Mytilus</taxon>
    </lineage>
</organism>
<dbReference type="AlphaFoldDB" id="A0A8B6EX18"/>